<keyword evidence="6" id="KW-1185">Reference proteome</keyword>
<protein>
    <submittedName>
        <fullName evidence="5">Uncharacterized protein</fullName>
    </submittedName>
</protein>
<dbReference type="InterPro" id="IPR029061">
    <property type="entry name" value="THDP-binding"/>
</dbReference>
<dbReference type="PANTHER" id="PTHR23152:SF4">
    <property type="entry name" value="2-OXOADIPATE DEHYDROGENASE COMPLEX COMPONENT E1"/>
    <property type="match status" value="1"/>
</dbReference>
<feature type="non-terminal residue" evidence="5">
    <location>
        <position position="1"/>
    </location>
</feature>
<comment type="cofactor">
    <cofactor evidence="1">
        <name>thiamine diphosphate</name>
        <dbReference type="ChEBI" id="CHEBI:58937"/>
    </cofactor>
</comment>
<proteinExistence type="inferred from homology"/>
<evidence type="ECO:0000256" key="1">
    <source>
        <dbReference type="ARBA" id="ARBA00001964"/>
    </source>
</evidence>
<comment type="similarity">
    <text evidence="2">Belongs to the alpha-ketoglutarate dehydrogenase family.</text>
</comment>
<evidence type="ECO:0000313" key="5">
    <source>
        <dbReference type="EMBL" id="KAG8535580.1"/>
    </source>
</evidence>
<accession>A0AAV6YKU3</accession>
<dbReference type="Gene3D" id="1.10.287.1150">
    <property type="entry name" value="TPP helical domain"/>
    <property type="match status" value="1"/>
</dbReference>
<dbReference type="SUPFAM" id="SSF52518">
    <property type="entry name" value="Thiamin diphosphate-binding fold (THDP-binding)"/>
    <property type="match status" value="1"/>
</dbReference>
<keyword evidence="3" id="KW-0560">Oxidoreductase</keyword>
<dbReference type="PANTHER" id="PTHR23152">
    <property type="entry name" value="2-OXOGLUTARATE DEHYDROGENASE"/>
    <property type="match status" value="1"/>
</dbReference>
<name>A0AAV6YKU3_ENGPU</name>
<evidence type="ECO:0000256" key="2">
    <source>
        <dbReference type="ARBA" id="ARBA00006936"/>
    </source>
</evidence>
<gene>
    <name evidence="5" type="ORF">GDO81_028216</name>
</gene>
<comment type="caution">
    <text evidence="5">The sequence shown here is derived from an EMBL/GenBank/DDBJ whole genome shotgun (WGS) entry which is preliminary data.</text>
</comment>
<evidence type="ECO:0000313" key="6">
    <source>
        <dbReference type="Proteomes" id="UP000824782"/>
    </source>
</evidence>
<dbReference type="InterPro" id="IPR011603">
    <property type="entry name" value="2oxoglutarate_DH_E1"/>
</dbReference>
<evidence type="ECO:0000256" key="4">
    <source>
        <dbReference type="ARBA" id="ARBA00023052"/>
    </source>
</evidence>
<sequence>ADHGLARLLTAYREHGHKAAKINPLFTGQAVMDMVPEIQALTEALHGPFRTAGVLNIGKEEATLEEVLAYLDHTYCGQISVETSQLQSLEEREWFSRRFEELKRETFSTEEKKQLARLMLECQAYSSLQEELMLIVSPNEVGNTCGVWNPFLGRF</sequence>
<evidence type="ECO:0000256" key="3">
    <source>
        <dbReference type="ARBA" id="ARBA00023002"/>
    </source>
</evidence>
<organism evidence="5 6">
    <name type="scientific">Engystomops pustulosus</name>
    <name type="common">Tungara frog</name>
    <name type="synonym">Physalaemus pustulosus</name>
    <dbReference type="NCBI Taxonomy" id="76066"/>
    <lineage>
        <taxon>Eukaryota</taxon>
        <taxon>Metazoa</taxon>
        <taxon>Chordata</taxon>
        <taxon>Craniata</taxon>
        <taxon>Vertebrata</taxon>
        <taxon>Euteleostomi</taxon>
        <taxon>Amphibia</taxon>
        <taxon>Batrachia</taxon>
        <taxon>Anura</taxon>
        <taxon>Neobatrachia</taxon>
        <taxon>Hyloidea</taxon>
        <taxon>Leptodactylidae</taxon>
        <taxon>Leiuperinae</taxon>
        <taxon>Engystomops</taxon>
    </lineage>
</organism>
<dbReference type="FunFam" id="1.10.287.1150:FF:000005">
    <property type="entry name" value="probable 2-oxoglutarate dehydrogenase E1 component DHKTD1, mitochondrial"/>
    <property type="match status" value="1"/>
</dbReference>
<dbReference type="EMBL" id="WNYA01062867">
    <property type="protein sequence ID" value="KAG8535580.1"/>
    <property type="molecule type" value="Genomic_DNA"/>
</dbReference>
<keyword evidence="4" id="KW-0786">Thiamine pyrophosphate</keyword>
<dbReference type="GO" id="GO:0030976">
    <property type="term" value="F:thiamine pyrophosphate binding"/>
    <property type="evidence" value="ECO:0007669"/>
    <property type="project" value="InterPro"/>
</dbReference>
<dbReference type="GO" id="GO:0016624">
    <property type="term" value="F:oxidoreductase activity, acting on the aldehyde or oxo group of donors, disulfide as acceptor"/>
    <property type="evidence" value="ECO:0007669"/>
    <property type="project" value="InterPro"/>
</dbReference>
<reference evidence="5" key="1">
    <citation type="thesis" date="2020" institute="ProQuest LLC" country="789 East Eisenhower Parkway, Ann Arbor, MI, USA">
        <title>Comparative Genomics and Chromosome Evolution.</title>
        <authorList>
            <person name="Mudd A.B."/>
        </authorList>
    </citation>
    <scope>NUCLEOTIDE SEQUENCE</scope>
    <source>
        <strain evidence="5">237g6f4</strain>
        <tissue evidence="5">Blood</tissue>
    </source>
</reference>
<dbReference type="Proteomes" id="UP000824782">
    <property type="component" value="Unassembled WGS sequence"/>
</dbReference>
<dbReference type="AlphaFoldDB" id="A0AAV6YKU3"/>